<evidence type="ECO:0000256" key="2">
    <source>
        <dbReference type="ARBA" id="ARBA00005525"/>
    </source>
</evidence>
<dbReference type="EMBL" id="ASGP02000006">
    <property type="protein sequence ID" value="KAH9501103.1"/>
    <property type="molecule type" value="Genomic_DNA"/>
</dbReference>
<dbReference type="SUPFAM" id="SSF51735">
    <property type="entry name" value="NAD(P)-binding Rossmann-fold domains"/>
    <property type="match status" value="1"/>
</dbReference>
<comment type="pathway">
    <text evidence="1">Amino-acid biosynthesis; L-proline biosynthesis; L-proline from L-glutamate 5-semialdehyde: step 1/1.</text>
</comment>
<dbReference type="InterPro" id="IPR000304">
    <property type="entry name" value="Pyrroline-COOH_reductase"/>
</dbReference>
<keyword evidence="4" id="KW-0028">Amino-acid biosynthesis</keyword>
<reference evidence="14" key="3">
    <citation type="journal article" date="2021" name="World Allergy Organ. J.">
        <title>Chromosome-level assembly of Dermatophagoides farinae genome and transcriptome reveals two novel allergens Der f 37 and Der f 39.</title>
        <authorList>
            <person name="Chen J."/>
            <person name="Cai Z."/>
            <person name="Fan D."/>
            <person name="Hu J."/>
            <person name="Hou Y."/>
            <person name="He Y."/>
            <person name="Zhang Z."/>
            <person name="Zhao Z."/>
            <person name="Gao P."/>
            <person name="Hu W."/>
            <person name="Sun J."/>
            <person name="Li J."/>
            <person name="Ji K."/>
        </authorList>
    </citation>
    <scope>NUCLEOTIDE SEQUENCE</scope>
    <source>
        <strain evidence="14">JKM2019</strain>
    </source>
</reference>
<evidence type="ECO:0000313" key="16">
    <source>
        <dbReference type="Proteomes" id="UP000790347"/>
    </source>
</evidence>
<dbReference type="HAMAP" id="MF_01925">
    <property type="entry name" value="P5C_reductase"/>
    <property type="match status" value="1"/>
</dbReference>
<dbReference type="Gene3D" id="3.40.50.720">
    <property type="entry name" value="NAD(P)-binding Rossmann-like Domain"/>
    <property type="match status" value="1"/>
</dbReference>
<reference evidence="15" key="1">
    <citation type="submission" date="2013-05" db="EMBL/GenBank/DDBJ databases">
        <authorList>
            <person name="Yim A.K.Y."/>
            <person name="Chan T.F."/>
            <person name="Ji K.M."/>
            <person name="Liu X.Y."/>
            <person name="Zhou J.W."/>
            <person name="Li R.Q."/>
            <person name="Yang K.Y."/>
            <person name="Li J."/>
            <person name="Li M."/>
            <person name="Law P.T.W."/>
            <person name="Wu Y.L."/>
            <person name="Cai Z.L."/>
            <person name="Qin H."/>
            <person name="Bao Y."/>
            <person name="Leung R.K.K."/>
            <person name="Ng P.K.S."/>
            <person name="Zou J."/>
            <person name="Zhong X.J."/>
            <person name="Ran P.X."/>
            <person name="Zhong N.S."/>
            <person name="Liu Z.G."/>
            <person name="Tsui S.K.W."/>
        </authorList>
    </citation>
    <scope>NUCLEOTIDE SEQUENCE</scope>
    <source>
        <strain evidence="15">Derf</strain>
        <tissue evidence="15">Whole organism</tissue>
    </source>
</reference>
<evidence type="ECO:0000256" key="6">
    <source>
        <dbReference type="ARBA" id="ARBA00023002"/>
    </source>
</evidence>
<evidence type="ECO:0000256" key="3">
    <source>
        <dbReference type="ARBA" id="ARBA00012855"/>
    </source>
</evidence>
<evidence type="ECO:0000259" key="12">
    <source>
        <dbReference type="Pfam" id="PF03807"/>
    </source>
</evidence>
<dbReference type="OrthoDB" id="10263291at2759"/>
<dbReference type="PANTHER" id="PTHR11645">
    <property type="entry name" value="PYRROLINE-5-CARBOXYLATE REDUCTASE"/>
    <property type="match status" value="1"/>
</dbReference>
<protein>
    <recommendedName>
        <fullName evidence="8">Pyrroline-5-carboxylate reductase 3</fullName>
        <ecNumber evidence="3">1.5.1.2</ecNumber>
    </recommendedName>
    <alternativeName>
        <fullName evidence="9">Pyrroline-5-carboxylate reductase-like protein</fullName>
    </alternativeName>
</protein>
<reference evidence="14" key="2">
    <citation type="submission" date="2020-06" db="EMBL/GenBank/DDBJ databases">
        <authorList>
            <person name="Ji K."/>
            <person name="Li J."/>
        </authorList>
    </citation>
    <scope>NUCLEOTIDE SEQUENCE</scope>
    <source>
        <strain evidence="14">JKM2019</strain>
        <tissue evidence="14">Whole body</tissue>
    </source>
</reference>
<dbReference type="Gene3D" id="1.10.3730.10">
    <property type="entry name" value="ProC C-terminal domain-like"/>
    <property type="match status" value="1"/>
</dbReference>
<comment type="caution">
    <text evidence="15">The sequence shown here is derived from an EMBL/GenBank/DDBJ whole genome shotgun (WGS) entry which is preliminary data.</text>
</comment>
<proteinExistence type="inferred from homology"/>
<reference evidence="15" key="4">
    <citation type="journal article" date="2022" name="Res Sq">
        <title>Comparative Genomics Reveals Insights into the Divergent Evolution of Astigmatic Mites and Household Pest Adaptations.</title>
        <authorList>
            <person name="Xiong Q."/>
            <person name="Wan A.T.-Y."/>
            <person name="Liu X.-Y."/>
            <person name="Fung C.S.-H."/>
            <person name="Xiao X."/>
            <person name="Malainual N."/>
            <person name="Hou J."/>
            <person name="Wang L."/>
            <person name="Wang M."/>
            <person name="Yang K."/>
            <person name="Cui Y."/>
            <person name="Leung E."/>
            <person name="Nong W."/>
            <person name="Shin S.-K."/>
            <person name="Au S."/>
            <person name="Jeong K.Y."/>
            <person name="Chew F.T."/>
            <person name="Hui J."/>
            <person name="Leung T.F."/>
            <person name="Tungtrongchitr A."/>
            <person name="Zhong N."/>
            <person name="Liu Z."/>
            <person name="Tsui S."/>
        </authorList>
    </citation>
    <scope>NUCLEOTIDE SEQUENCE</scope>
    <source>
        <strain evidence="15">Derf</strain>
        <tissue evidence="15">Whole organism</tissue>
    </source>
</reference>
<dbReference type="Proteomes" id="UP000828236">
    <property type="component" value="Unassembled WGS sequence"/>
</dbReference>
<dbReference type="EMBL" id="SDOV01000008">
    <property type="protein sequence ID" value="KAH7638070.1"/>
    <property type="molecule type" value="Genomic_DNA"/>
</dbReference>
<evidence type="ECO:0000256" key="5">
    <source>
        <dbReference type="ARBA" id="ARBA00022857"/>
    </source>
</evidence>
<evidence type="ECO:0000256" key="11">
    <source>
        <dbReference type="PIRSR" id="PIRSR000193-1"/>
    </source>
</evidence>
<keyword evidence="16" id="KW-1185">Reference proteome</keyword>
<comment type="subunit">
    <text evidence="7">Homodecamer; composed of 5 homodimers.</text>
</comment>
<evidence type="ECO:0000256" key="1">
    <source>
        <dbReference type="ARBA" id="ARBA00005205"/>
    </source>
</evidence>
<gene>
    <name evidence="15" type="ORF">DERF_011971</name>
    <name evidence="14" type="ORF">HUG17_9175</name>
</gene>
<evidence type="ECO:0000256" key="8">
    <source>
        <dbReference type="ARBA" id="ARBA00039786"/>
    </source>
</evidence>
<dbReference type="PIRSF" id="PIRSF000193">
    <property type="entry name" value="Pyrrol-5-carb_rd"/>
    <property type="match status" value="1"/>
</dbReference>
<dbReference type="Pfam" id="PF14748">
    <property type="entry name" value="P5CR_dimer"/>
    <property type="match status" value="1"/>
</dbReference>
<feature type="binding site" evidence="11">
    <location>
        <position position="74"/>
    </location>
    <ligand>
        <name>NADPH</name>
        <dbReference type="ChEBI" id="CHEBI:57783"/>
    </ligand>
</feature>
<dbReference type="Proteomes" id="UP000790347">
    <property type="component" value="Unassembled WGS sequence"/>
</dbReference>
<evidence type="ECO:0000256" key="7">
    <source>
        <dbReference type="ARBA" id="ARBA00038523"/>
    </source>
</evidence>
<keyword evidence="5 11" id="KW-0521">NADP</keyword>
<name>A0A922HQZ2_DERFA</name>
<dbReference type="FunFam" id="1.10.3730.10:FF:000001">
    <property type="entry name" value="Pyrroline-5-carboxylate reductase"/>
    <property type="match status" value="1"/>
</dbReference>
<evidence type="ECO:0000259" key="13">
    <source>
        <dbReference type="Pfam" id="PF14748"/>
    </source>
</evidence>
<dbReference type="InterPro" id="IPR028939">
    <property type="entry name" value="P5C_Rdtase_cat_N"/>
</dbReference>
<dbReference type="AlphaFoldDB" id="A0A922HQZ2"/>
<evidence type="ECO:0000256" key="4">
    <source>
        <dbReference type="ARBA" id="ARBA00022650"/>
    </source>
</evidence>
<dbReference type="InterPro" id="IPR036291">
    <property type="entry name" value="NAD(P)-bd_dom_sf"/>
</dbReference>
<dbReference type="GO" id="GO:0055129">
    <property type="term" value="P:L-proline biosynthetic process"/>
    <property type="evidence" value="ECO:0007669"/>
    <property type="project" value="TreeGrafter"/>
</dbReference>
<dbReference type="InterPro" id="IPR029036">
    <property type="entry name" value="P5CR_dimer"/>
</dbReference>
<feature type="domain" description="Pyrroline-5-carboxylate reductase dimerisation" evidence="13">
    <location>
        <begin position="199"/>
        <end position="302"/>
    </location>
</feature>
<evidence type="ECO:0000313" key="15">
    <source>
        <dbReference type="EMBL" id="KAH9501103.1"/>
    </source>
</evidence>
<accession>A0A922HQZ2</accession>
<dbReference type="EC" id="1.5.1.2" evidence="3"/>
<sequence>MARTSRKSSNRQMADSGAAKIGFIGAGKITQAIIQGLVKYGRVEPQRIHVSAPSTTNTDHLKEEYKGLKTTKRNIDIFGRYDCDIIFICVNPQVIRNLYRIGGTQPAALTTNFIPNMRHPAYVLSVVFGFTTDQIKLCLLNPEDPAKYTIKFHRCVISPSVAFGAGNCYFDVEPDSTNLAEPVRDLLSRVSKLEYLSADMMDICCIIAGAGIAFSLEFLKAMSDGGVKLGMARNNATKLTAKMISSVAQTLFSSGKNSDFLKDEACSPSGGAVYGLMTLEKGKVHSCICSAVDAAFQRANQMATTGTTD</sequence>
<evidence type="ECO:0000256" key="9">
    <source>
        <dbReference type="ARBA" id="ARBA00042532"/>
    </source>
</evidence>
<dbReference type="InterPro" id="IPR008927">
    <property type="entry name" value="6-PGluconate_DH-like_C_sf"/>
</dbReference>
<keyword evidence="4" id="KW-0641">Proline biosynthesis</keyword>
<organism evidence="15 16">
    <name type="scientific">Dermatophagoides farinae</name>
    <name type="common">American house dust mite</name>
    <dbReference type="NCBI Taxonomy" id="6954"/>
    <lineage>
        <taxon>Eukaryota</taxon>
        <taxon>Metazoa</taxon>
        <taxon>Ecdysozoa</taxon>
        <taxon>Arthropoda</taxon>
        <taxon>Chelicerata</taxon>
        <taxon>Arachnida</taxon>
        <taxon>Acari</taxon>
        <taxon>Acariformes</taxon>
        <taxon>Sarcoptiformes</taxon>
        <taxon>Astigmata</taxon>
        <taxon>Psoroptidia</taxon>
        <taxon>Analgoidea</taxon>
        <taxon>Pyroglyphidae</taxon>
        <taxon>Dermatophagoidinae</taxon>
        <taxon>Dermatophagoides</taxon>
    </lineage>
</organism>
<evidence type="ECO:0000313" key="14">
    <source>
        <dbReference type="EMBL" id="KAH7638070.1"/>
    </source>
</evidence>
<keyword evidence="6" id="KW-0560">Oxidoreductase</keyword>
<dbReference type="Pfam" id="PF03807">
    <property type="entry name" value="F420_oxidored"/>
    <property type="match status" value="1"/>
</dbReference>
<dbReference type="GO" id="GO:0004735">
    <property type="term" value="F:pyrroline-5-carboxylate reductase activity"/>
    <property type="evidence" value="ECO:0007669"/>
    <property type="project" value="UniProtKB-EC"/>
</dbReference>
<comment type="similarity">
    <text evidence="2">Belongs to the pyrroline-5-carboxylate reductase family.</text>
</comment>
<dbReference type="SUPFAM" id="SSF48179">
    <property type="entry name" value="6-phosphogluconate dehydrogenase C-terminal domain-like"/>
    <property type="match status" value="1"/>
</dbReference>
<comment type="function">
    <text evidence="10">Oxidoreductase that catalyzes the last step in proline biosynthesis, which corresponds to the reduction of pyrroline-5-carboxylate (P5C) to L-proline using NAD(P)H. Proline is synthesized from either glutamate or ornithine; both are converted to P5C, and then to proline via pyrroline-5-carboxylate reductases (PYCRs). PYCR3 is exclusively linked to the biosynthesis of proline from ornithine.</text>
</comment>
<dbReference type="PANTHER" id="PTHR11645:SF0">
    <property type="entry name" value="PYRROLINE-5-CARBOXYLATE REDUCTASE 3"/>
    <property type="match status" value="1"/>
</dbReference>
<feature type="domain" description="Pyrroline-5-carboxylate reductase catalytic N-terminal" evidence="12">
    <location>
        <begin position="20"/>
        <end position="98"/>
    </location>
</feature>
<evidence type="ECO:0000256" key="10">
    <source>
        <dbReference type="ARBA" id="ARBA00049975"/>
    </source>
</evidence>